<evidence type="ECO:0000256" key="4">
    <source>
        <dbReference type="ARBA" id="ARBA00022912"/>
    </source>
</evidence>
<gene>
    <name evidence="7" type="ORF">FHX41_5646</name>
</gene>
<dbReference type="Pfam" id="PF01451">
    <property type="entry name" value="LMWPc"/>
    <property type="match status" value="1"/>
</dbReference>
<evidence type="ECO:0000256" key="1">
    <source>
        <dbReference type="ARBA" id="ARBA00011063"/>
    </source>
</evidence>
<feature type="domain" description="Phosphotyrosine protein phosphatase I" evidence="6">
    <location>
        <begin position="3"/>
        <end position="151"/>
    </location>
</feature>
<dbReference type="InterPro" id="IPR023485">
    <property type="entry name" value="Ptyr_pPase"/>
</dbReference>
<dbReference type="SMART" id="SM00226">
    <property type="entry name" value="LMWPc"/>
    <property type="match status" value="1"/>
</dbReference>
<comment type="similarity">
    <text evidence="1">Belongs to the low molecular weight phosphotyrosine protein phosphatase family.</text>
</comment>
<evidence type="ECO:0000313" key="8">
    <source>
        <dbReference type="Proteomes" id="UP000316706"/>
    </source>
</evidence>
<reference evidence="7 8" key="1">
    <citation type="submission" date="2019-06" db="EMBL/GenBank/DDBJ databases">
        <title>Sequencing the genomes of 1000 actinobacteria strains.</title>
        <authorList>
            <person name="Klenk H.-P."/>
        </authorList>
    </citation>
    <scope>NUCLEOTIDE SEQUENCE [LARGE SCALE GENOMIC DNA]</scope>
    <source>
        <strain evidence="7 8">DSM 45043</strain>
    </source>
</reference>
<feature type="active site" evidence="5">
    <location>
        <position position="15"/>
    </location>
</feature>
<comment type="caution">
    <text evidence="7">The sequence shown here is derived from an EMBL/GenBank/DDBJ whole genome shotgun (WGS) entry which is preliminary data.</text>
</comment>
<dbReference type="PRINTS" id="PR00719">
    <property type="entry name" value="LMWPTPASE"/>
</dbReference>
<sequence length="159" mass="17764">MSYRVTFVCTGNICRSPMAEWILRHHVEEEGLDVEVDSSGTGNWHVGNAADERTIATLERAGYRSAHIARQFEADWFDRYDLIVALDSGHKRALKAMAPDEEAARKIRLLREFDPEAGGDLDVPDPYYGGTEDFDLVLKQVEAAMPGLLDEIRNGLKAA</sequence>
<feature type="active site" description="Nucleophile" evidence="5">
    <location>
        <position position="9"/>
    </location>
</feature>
<proteinExistence type="inferred from homology"/>
<dbReference type="InterPro" id="IPR017867">
    <property type="entry name" value="Tyr_phospatase_low_mol_wt"/>
</dbReference>
<dbReference type="OrthoDB" id="9784339at2"/>
<dbReference type="PANTHER" id="PTHR11717">
    <property type="entry name" value="LOW MOLECULAR WEIGHT PROTEIN TYROSINE PHOSPHATASE"/>
    <property type="match status" value="1"/>
</dbReference>
<name>A0A543IMR4_9ACTN</name>
<organism evidence="7 8">
    <name type="scientific">Actinomadura hallensis</name>
    <dbReference type="NCBI Taxonomy" id="337895"/>
    <lineage>
        <taxon>Bacteria</taxon>
        <taxon>Bacillati</taxon>
        <taxon>Actinomycetota</taxon>
        <taxon>Actinomycetes</taxon>
        <taxon>Streptosporangiales</taxon>
        <taxon>Thermomonosporaceae</taxon>
        <taxon>Actinomadura</taxon>
    </lineage>
</organism>
<keyword evidence="3" id="KW-0378">Hydrolase</keyword>
<dbReference type="InterPro" id="IPR050438">
    <property type="entry name" value="LMW_PTPase"/>
</dbReference>
<dbReference type="AlphaFoldDB" id="A0A543IMR4"/>
<feature type="active site" description="Proton donor" evidence="5">
    <location>
        <position position="125"/>
    </location>
</feature>
<dbReference type="SUPFAM" id="SSF52788">
    <property type="entry name" value="Phosphotyrosine protein phosphatases I"/>
    <property type="match status" value="1"/>
</dbReference>
<dbReference type="PANTHER" id="PTHR11717:SF7">
    <property type="entry name" value="LOW MOLECULAR WEIGHT PHOSPHOTYROSINE PROTEIN PHOSPHATASE"/>
    <property type="match status" value="1"/>
</dbReference>
<dbReference type="EC" id="3.1.3.48" evidence="2"/>
<evidence type="ECO:0000256" key="5">
    <source>
        <dbReference type="PIRSR" id="PIRSR617867-1"/>
    </source>
</evidence>
<dbReference type="CDD" id="cd16343">
    <property type="entry name" value="LMWPTP"/>
    <property type="match status" value="1"/>
</dbReference>
<evidence type="ECO:0000256" key="3">
    <source>
        <dbReference type="ARBA" id="ARBA00022801"/>
    </source>
</evidence>
<evidence type="ECO:0000256" key="2">
    <source>
        <dbReference type="ARBA" id="ARBA00013064"/>
    </source>
</evidence>
<protein>
    <recommendedName>
        <fullName evidence="2">protein-tyrosine-phosphatase</fullName>
        <ecNumber evidence="2">3.1.3.48</ecNumber>
    </recommendedName>
</protein>
<dbReference type="Gene3D" id="3.40.50.2300">
    <property type="match status" value="1"/>
</dbReference>
<evidence type="ECO:0000259" key="6">
    <source>
        <dbReference type="SMART" id="SM00226"/>
    </source>
</evidence>
<keyword evidence="4" id="KW-0904">Protein phosphatase</keyword>
<evidence type="ECO:0000313" key="7">
    <source>
        <dbReference type="EMBL" id="TQM71867.1"/>
    </source>
</evidence>
<dbReference type="Proteomes" id="UP000316706">
    <property type="component" value="Unassembled WGS sequence"/>
</dbReference>
<dbReference type="GO" id="GO:0004725">
    <property type="term" value="F:protein tyrosine phosphatase activity"/>
    <property type="evidence" value="ECO:0007669"/>
    <property type="project" value="UniProtKB-EC"/>
</dbReference>
<dbReference type="EMBL" id="VFPO01000001">
    <property type="protein sequence ID" value="TQM71867.1"/>
    <property type="molecule type" value="Genomic_DNA"/>
</dbReference>
<keyword evidence="8" id="KW-1185">Reference proteome</keyword>
<dbReference type="RefSeq" id="WP_141973430.1">
    <property type="nucleotide sequence ID" value="NZ_VFPO01000001.1"/>
</dbReference>
<accession>A0A543IMR4</accession>
<dbReference type="InterPro" id="IPR036196">
    <property type="entry name" value="Ptyr_pPase_sf"/>
</dbReference>